<dbReference type="Gene3D" id="1.10.510.10">
    <property type="entry name" value="Transferase(Phosphotransferase) domain 1"/>
    <property type="match status" value="1"/>
</dbReference>
<gene>
    <name evidence="2" type="ORF">DXC93_01910</name>
</gene>
<dbReference type="AlphaFoldDB" id="A0A3E4Q0W8"/>
<dbReference type="GO" id="GO:0005524">
    <property type="term" value="F:ATP binding"/>
    <property type="evidence" value="ECO:0007669"/>
    <property type="project" value="InterPro"/>
</dbReference>
<dbReference type="PROSITE" id="PS50011">
    <property type="entry name" value="PROTEIN_KINASE_DOM"/>
    <property type="match status" value="1"/>
</dbReference>
<dbReference type="GO" id="GO:0004672">
    <property type="term" value="F:protein kinase activity"/>
    <property type="evidence" value="ECO:0007669"/>
    <property type="project" value="InterPro"/>
</dbReference>
<dbReference type="Gene3D" id="1.25.40.10">
    <property type="entry name" value="Tetratricopeptide repeat domain"/>
    <property type="match status" value="1"/>
</dbReference>
<evidence type="ECO:0000313" key="3">
    <source>
        <dbReference type="Proteomes" id="UP000261324"/>
    </source>
</evidence>
<evidence type="ECO:0000313" key="2">
    <source>
        <dbReference type="EMBL" id="RGK85850.1"/>
    </source>
</evidence>
<dbReference type="InterPro" id="IPR000719">
    <property type="entry name" value="Prot_kinase_dom"/>
</dbReference>
<organism evidence="2 3">
    <name type="scientific">Dorea formicigenerans</name>
    <dbReference type="NCBI Taxonomy" id="39486"/>
    <lineage>
        <taxon>Bacteria</taxon>
        <taxon>Bacillati</taxon>
        <taxon>Bacillota</taxon>
        <taxon>Clostridia</taxon>
        <taxon>Lachnospirales</taxon>
        <taxon>Lachnospiraceae</taxon>
        <taxon>Dorea</taxon>
    </lineage>
</organism>
<dbReference type="Proteomes" id="UP000261324">
    <property type="component" value="Unassembled WGS sequence"/>
</dbReference>
<protein>
    <recommendedName>
        <fullName evidence="1">Protein kinase domain-containing protein</fullName>
    </recommendedName>
</protein>
<name>A0A3E4Q0W8_9FIRM</name>
<proteinExistence type="predicted"/>
<comment type="caution">
    <text evidence="2">The sequence shown here is derived from an EMBL/GenBank/DDBJ whole genome shotgun (WGS) entry which is preliminary data.</text>
</comment>
<reference evidence="2 3" key="1">
    <citation type="submission" date="2018-08" db="EMBL/GenBank/DDBJ databases">
        <title>A genome reference for cultivated species of the human gut microbiota.</title>
        <authorList>
            <person name="Zou Y."/>
            <person name="Xue W."/>
            <person name="Luo G."/>
        </authorList>
    </citation>
    <scope>NUCLEOTIDE SEQUENCE [LARGE SCALE GENOMIC DNA]</scope>
    <source>
        <strain evidence="2 3">TF09-3</strain>
    </source>
</reference>
<accession>A0A3E4Q0W8</accession>
<dbReference type="InterPro" id="IPR011009">
    <property type="entry name" value="Kinase-like_dom_sf"/>
</dbReference>
<feature type="domain" description="Protein kinase" evidence="1">
    <location>
        <begin position="1"/>
        <end position="211"/>
    </location>
</feature>
<evidence type="ECO:0000259" key="1">
    <source>
        <dbReference type="PROSITE" id="PS50011"/>
    </source>
</evidence>
<sequence length="508" mass="59610">MGGMRMGEREGYEVLRLIEHNQKCYISSDYVEGKSLIQWLKYHPNLTKKQLFLWIRDLADQLECIHKCRGNPCYQYVNPYSVIVTEDMTLHFLDMSVESNEKMLVQMNRRSVRENFLPPEVNYYQAASIELDIYGLGRTIQYLLSVTDPIPELTRRETVKFQKIISRCLDGHSKRAFKQMSEIQKEIPNVTEKKSKDRRIWTKKRTVMAMISICVFVAAVSVRVIQKKGDEKNTELKMESSDGLNMSEVSEREAFVEAQRSMGLLYFLELEDYEKSIQAFEDAREDQMSENLAALVRYVAGIEDKESSNEKKEYANEKKIENIFRKIEEWMPDDSRLDYERCLIRGYAVEESEEHAKAILRIGKKILDEKPEERLVKECTSYMASAAETARDWDMALEMYTDMLEWEEESKKEDIYQKLVKIQGEKGLKDQALEICRKGAEELKDSKQLRILYMRMQCSDSDISREICAQTVKEYLNQIPEIKEETEFQKLAQEYGIVMEGENVWVGR</sequence>
<dbReference type="InterPro" id="IPR011990">
    <property type="entry name" value="TPR-like_helical_dom_sf"/>
</dbReference>
<dbReference type="EMBL" id="QSRA01000002">
    <property type="protein sequence ID" value="RGK85850.1"/>
    <property type="molecule type" value="Genomic_DNA"/>
</dbReference>
<dbReference type="Pfam" id="PF00069">
    <property type="entry name" value="Pkinase"/>
    <property type="match status" value="1"/>
</dbReference>
<dbReference type="SUPFAM" id="SSF56112">
    <property type="entry name" value="Protein kinase-like (PK-like)"/>
    <property type="match status" value="1"/>
</dbReference>